<dbReference type="SUPFAM" id="SSF53850">
    <property type="entry name" value="Periplasmic binding protein-like II"/>
    <property type="match status" value="1"/>
</dbReference>
<dbReference type="GO" id="GO:0003700">
    <property type="term" value="F:DNA-binding transcription factor activity"/>
    <property type="evidence" value="ECO:0007669"/>
    <property type="project" value="InterPro"/>
</dbReference>
<comment type="similarity">
    <text evidence="1">Belongs to the LysR transcriptional regulatory family.</text>
</comment>
<evidence type="ECO:0000313" key="7">
    <source>
        <dbReference type="Proteomes" id="UP000634206"/>
    </source>
</evidence>
<dbReference type="InterPro" id="IPR005119">
    <property type="entry name" value="LysR_subst-bd"/>
</dbReference>
<evidence type="ECO:0000256" key="3">
    <source>
        <dbReference type="ARBA" id="ARBA00023125"/>
    </source>
</evidence>
<dbReference type="InterPro" id="IPR036388">
    <property type="entry name" value="WH-like_DNA-bd_sf"/>
</dbReference>
<dbReference type="PANTHER" id="PTHR30346:SF29">
    <property type="entry name" value="LYSR SUBSTRATE-BINDING"/>
    <property type="match status" value="1"/>
</dbReference>
<dbReference type="EMBL" id="JAENIG010000001">
    <property type="protein sequence ID" value="MBK1853665.1"/>
    <property type="molecule type" value="Genomic_DNA"/>
</dbReference>
<keyword evidence="7" id="KW-1185">Reference proteome</keyword>
<dbReference type="Proteomes" id="UP000634206">
    <property type="component" value="Unassembled WGS sequence"/>
</dbReference>
<name>A0AAE2VAS4_9BACT</name>
<dbReference type="GO" id="GO:0032993">
    <property type="term" value="C:protein-DNA complex"/>
    <property type="evidence" value="ECO:0007669"/>
    <property type="project" value="TreeGrafter"/>
</dbReference>
<sequence length="300" mass="32973">MNVHHLELFYYVAKYEGITSAVRKMPYGIQQPAVSGQLLQLEKSLGVKLFNRRPFSLTTAGDDLYDHVYPFFSRLGDVEERLKGEESKHLRIAASASVLRHHLPELLAEMRNAAPDLRLTLRDVEPSDVQDVLTRQQADLAVSVIHSRLGSGINAGELMRLPLALLLPEDHPANGFNALLDDDEGVITPNTPLVGLPAHEEVSQLFQKETERRGLNWPVAVEVDSLDAVQQFVRCGFGAGITVKIPGVAGPKGLKVIDLDGFPPLVIGVVYQGTLKPIARQFLEAAITRAQELTKKPAGR</sequence>
<dbReference type="InterPro" id="IPR036390">
    <property type="entry name" value="WH_DNA-bd_sf"/>
</dbReference>
<organism evidence="6 7">
    <name type="scientific">Oceaniferula flava</name>
    <dbReference type="NCBI Taxonomy" id="2800421"/>
    <lineage>
        <taxon>Bacteria</taxon>
        <taxon>Pseudomonadati</taxon>
        <taxon>Verrucomicrobiota</taxon>
        <taxon>Verrucomicrobiia</taxon>
        <taxon>Verrucomicrobiales</taxon>
        <taxon>Verrucomicrobiaceae</taxon>
        <taxon>Oceaniferula</taxon>
    </lineage>
</organism>
<dbReference type="Pfam" id="PF03466">
    <property type="entry name" value="LysR_substrate"/>
    <property type="match status" value="1"/>
</dbReference>
<dbReference type="Gene3D" id="1.10.10.10">
    <property type="entry name" value="Winged helix-like DNA-binding domain superfamily/Winged helix DNA-binding domain"/>
    <property type="match status" value="1"/>
</dbReference>
<dbReference type="Pfam" id="PF00126">
    <property type="entry name" value="HTH_1"/>
    <property type="match status" value="1"/>
</dbReference>
<keyword evidence="4" id="KW-0804">Transcription</keyword>
<evidence type="ECO:0000259" key="5">
    <source>
        <dbReference type="PROSITE" id="PS50931"/>
    </source>
</evidence>
<evidence type="ECO:0000256" key="4">
    <source>
        <dbReference type="ARBA" id="ARBA00023163"/>
    </source>
</evidence>
<dbReference type="SUPFAM" id="SSF46785">
    <property type="entry name" value="Winged helix' DNA-binding domain"/>
    <property type="match status" value="1"/>
</dbReference>
<dbReference type="CDD" id="cd05466">
    <property type="entry name" value="PBP2_LTTR_substrate"/>
    <property type="match status" value="1"/>
</dbReference>
<keyword evidence="2" id="KW-0805">Transcription regulation</keyword>
<dbReference type="PANTHER" id="PTHR30346">
    <property type="entry name" value="TRANSCRIPTIONAL DUAL REGULATOR HCAR-RELATED"/>
    <property type="match status" value="1"/>
</dbReference>
<dbReference type="InterPro" id="IPR000847">
    <property type="entry name" value="LysR_HTH_N"/>
</dbReference>
<gene>
    <name evidence="6" type="ORF">JIN83_01725</name>
</gene>
<comment type="caution">
    <text evidence="6">The sequence shown here is derived from an EMBL/GenBank/DDBJ whole genome shotgun (WGS) entry which is preliminary data.</text>
</comment>
<feature type="domain" description="HTH lysR-type" evidence="5">
    <location>
        <begin position="1"/>
        <end position="58"/>
    </location>
</feature>
<proteinExistence type="inferred from homology"/>
<evidence type="ECO:0000313" key="6">
    <source>
        <dbReference type="EMBL" id="MBK1853665.1"/>
    </source>
</evidence>
<evidence type="ECO:0000256" key="1">
    <source>
        <dbReference type="ARBA" id="ARBA00009437"/>
    </source>
</evidence>
<accession>A0AAE2VAS4</accession>
<protein>
    <submittedName>
        <fullName evidence="6">LysR family transcriptional regulator</fullName>
    </submittedName>
</protein>
<keyword evidence="3" id="KW-0238">DNA-binding</keyword>
<dbReference type="Gene3D" id="3.40.190.290">
    <property type="match status" value="1"/>
</dbReference>
<dbReference type="AlphaFoldDB" id="A0AAE2VAS4"/>
<reference evidence="6" key="1">
    <citation type="submission" date="2021-01" db="EMBL/GenBank/DDBJ databases">
        <title>Modified the classification status of verrucomicrobia.</title>
        <authorList>
            <person name="Feng X."/>
        </authorList>
    </citation>
    <scope>NUCLEOTIDE SEQUENCE</scope>
    <source>
        <strain evidence="6">5K15</strain>
    </source>
</reference>
<evidence type="ECO:0000256" key="2">
    <source>
        <dbReference type="ARBA" id="ARBA00023015"/>
    </source>
</evidence>
<dbReference type="GO" id="GO:0003677">
    <property type="term" value="F:DNA binding"/>
    <property type="evidence" value="ECO:0007669"/>
    <property type="project" value="UniProtKB-KW"/>
</dbReference>
<dbReference type="PROSITE" id="PS50931">
    <property type="entry name" value="HTH_LYSR"/>
    <property type="match status" value="1"/>
</dbReference>